<dbReference type="KEGG" id="rba:RB6193"/>
<evidence type="ECO:0000313" key="3">
    <source>
        <dbReference type="Proteomes" id="UP000001025"/>
    </source>
</evidence>
<dbReference type="InParanoid" id="Q7UQP1"/>
<feature type="compositionally biased region" description="Basic residues" evidence="1">
    <location>
        <begin position="53"/>
        <end position="62"/>
    </location>
</feature>
<dbReference type="Proteomes" id="UP000001025">
    <property type="component" value="Chromosome"/>
</dbReference>
<dbReference type="STRING" id="243090.RB6193"/>
<dbReference type="HOGENOM" id="CLU_2901231_0_0_0"/>
<dbReference type="EnsemblBacteria" id="CAD74659">
    <property type="protein sequence ID" value="CAD74659"/>
    <property type="gene ID" value="RB6193"/>
</dbReference>
<gene>
    <name evidence="2" type="ordered locus">RB6193</name>
</gene>
<name>Q7UQP1_RHOBA</name>
<proteinExistence type="predicted"/>
<organism evidence="2 3">
    <name type="scientific">Rhodopirellula baltica (strain DSM 10527 / NCIMB 13988 / SH1)</name>
    <dbReference type="NCBI Taxonomy" id="243090"/>
    <lineage>
        <taxon>Bacteria</taxon>
        <taxon>Pseudomonadati</taxon>
        <taxon>Planctomycetota</taxon>
        <taxon>Planctomycetia</taxon>
        <taxon>Pirellulales</taxon>
        <taxon>Pirellulaceae</taxon>
        <taxon>Rhodopirellula</taxon>
    </lineage>
</organism>
<reference evidence="2 3" key="1">
    <citation type="journal article" date="2003" name="Proc. Natl. Acad. Sci. U.S.A.">
        <title>Complete genome sequence of the marine planctomycete Pirellula sp. strain 1.</title>
        <authorList>
            <person name="Gloeckner F.O."/>
            <person name="Kube M."/>
            <person name="Bauer M."/>
            <person name="Teeling H."/>
            <person name="Lombardot T."/>
            <person name="Ludwig W."/>
            <person name="Gade D."/>
            <person name="Beck A."/>
            <person name="Borzym K."/>
            <person name="Heitmann K."/>
            <person name="Rabus R."/>
            <person name="Schlesner H."/>
            <person name="Amann R."/>
            <person name="Reinhardt R."/>
        </authorList>
    </citation>
    <scope>NUCLEOTIDE SEQUENCE [LARGE SCALE GENOMIC DNA]</scope>
    <source>
        <strain evidence="3">DSM 10527 / NCIMB 13988 / SH1</strain>
    </source>
</reference>
<protein>
    <submittedName>
        <fullName evidence="2">Uncharacterized protein</fullName>
    </submittedName>
</protein>
<dbReference type="AlphaFoldDB" id="Q7UQP1"/>
<feature type="region of interest" description="Disordered" evidence="1">
    <location>
        <begin position="39"/>
        <end position="62"/>
    </location>
</feature>
<accession>Q7UQP1</accession>
<dbReference type="EMBL" id="BX294143">
    <property type="protein sequence ID" value="CAD74659.1"/>
    <property type="molecule type" value="Genomic_DNA"/>
</dbReference>
<evidence type="ECO:0000256" key="1">
    <source>
        <dbReference type="SAM" id="MobiDB-lite"/>
    </source>
</evidence>
<keyword evidence="3" id="KW-1185">Reference proteome</keyword>
<evidence type="ECO:0000313" key="2">
    <source>
        <dbReference type="EMBL" id="CAD74659.1"/>
    </source>
</evidence>
<sequence>MANGQHQPQSKRVEFGRWPNESMVFPVPGTLSQATLKKVVGHQPPTSPPPFQSHHRHRETPP</sequence>